<name>A0A085NMX6_9BILA</name>
<proteinExistence type="predicted"/>
<organism evidence="2">
    <name type="scientific">Trichuris suis</name>
    <name type="common">pig whipworm</name>
    <dbReference type="NCBI Taxonomy" id="68888"/>
    <lineage>
        <taxon>Eukaryota</taxon>
        <taxon>Metazoa</taxon>
        <taxon>Ecdysozoa</taxon>
        <taxon>Nematoda</taxon>
        <taxon>Enoplea</taxon>
        <taxon>Dorylaimia</taxon>
        <taxon>Trichinellida</taxon>
        <taxon>Trichuridae</taxon>
        <taxon>Trichuris</taxon>
    </lineage>
</organism>
<reference evidence="2 3" key="1">
    <citation type="journal article" date="2014" name="Nat. Genet.">
        <title>Genome and transcriptome of the porcine whipworm Trichuris suis.</title>
        <authorList>
            <person name="Jex A.R."/>
            <person name="Nejsum P."/>
            <person name="Schwarz E.M."/>
            <person name="Hu L."/>
            <person name="Young N.D."/>
            <person name="Hall R.S."/>
            <person name="Korhonen P.K."/>
            <person name="Liao S."/>
            <person name="Thamsborg S."/>
            <person name="Xia J."/>
            <person name="Xu P."/>
            <person name="Wang S."/>
            <person name="Scheerlinck J.P."/>
            <person name="Hofmann A."/>
            <person name="Sternberg P.W."/>
            <person name="Wang J."/>
            <person name="Gasser R.B."/>
        </authorList>
    </citation>
    <scope>NUCLEOTIDE SEQUENCE [LARGE SCALE GENOMIC DNA]</scope>
    <source>
        <strain evidence="2">DCEP-RM93F</strain>
        <strain evidence="1">DCEP-RM93M</strain>
    </source>
</reference>
<dbReference type="Proteomes" id="UP000030764">
    <property type="component" value="Unassembled WGS sequence"/>
</dbReference>
<evidence type="ECO:0000313" key="3">
    <source>
        <dbReference type="Proteomes" id="UP000030764"/>
    </source>
</evidence>
<gene>
    <name evidence="1" type="ORF">M513_01227</name>
    <name evidence="2" type="ORF">M514_01227</name>
</gene>
<keyword evidence="3" id="KW-1185">Reference proteome</keyword>
<dbReference type="AlphaFoldDB" id="A0A085NMX6"/>
<protein>
    <submittedName>
        <fullName evidence="2">Uncharacterized protein</fullName>
    </submittedName>
</protein>
<sequence length="83" mass="9376">MKFKSFQALFIARRLQSPTNSSILKKFGNSELCFTVHNSVKLSQPRTTLEDKFCFGTDGHNASPEMVVNGYNYRTAQSDHIST</sequence>
<evidence type="ECO:0000313" key="2">
    <source>
        <dbReference type="EMBL" id="KFD70822.1"/>
    </source>
</evidence>
<dbReference type="EMBL" id="KL367485">
    <property type="protein sequence ID" value="KFD70822.1"/>
    <property type="molecule type" value="Genomic_DNA"/>
</dbReference>
<evidence type="ECO:0000313" key="1">
    <source>
        <dbReference type="EMBL" id="KFD57994.1"/>
    </source>
</evidence>
<dbReference type="Proteomes" id="UP000030758">
    <property type="component" value="Unassembled WGS sequence"/>
</dbReference>
<dbReference type="EMBL" id="KL363186">
    <property type="protein sequence ID" value="KFD57994.1"/>
    <property type="molecule type" value="Genomic_DNA"/>
</dbReference>
<accession>A0A085NMX6</accession>